<protein>
    <submittedName>
        <fullName evidence="2">RCG27234, isoform CRA_a</fullName>
    </submittedName>
</protein>
<feature type="non-terminal residue" evidence="2">
    <location>
        <position position="29"/>
    </location>
</feature>
<evidence type="ECO:0000256" key="1">
    <source>
        <dbReference type="SAM" id="MobiDB-lite"/>
    </source>
</evidence>
<organism evidence="2 3">
    <name type="scientific">Rattus norvegicus</name>
    <name type="common">Rat</name>
    <dbReference type="NCBI Taxonomy" id="10116"/>
    <lineage>
        <taxon>Eukaryota</taxon>
        <taxon>Metazoa</taxon>
        <taxon>Chordata</taxon>
        <taxon>Craniata</taxon>
        <taxon>Vertebrata</taxon>
        <taxon>Euteleostomi</taxon>
        <taxon>Mammalia</taxon>
        <taxon>Eutheria</taxon>
        <taxon>Euarchontoglires</taxon>
        <taxon>Glires</taxon>
        <taxon>Rodentia</taxon>
        <taxon>Myomorpha</taxon>
        <taxon>Muroidea</taxon>
        <taxon>Muridae</taxon>
        <taxon>Murinae</taxon>
        <taxon>Rattus</taxon>
    </lineage>
</organism>
<feature type="region of interest" description="Disordered" evidence="1">
    <location>
        <begin position="1"/>
        <end position="29"/>
    </location>
</feature>
<gene>
    <name evidence="2" type="ORF">rCG_27234</name>
</gene>
<dbReference type="EMBL" id="CH473949">
    <property type="protein sequence ID" value="EDL79894.1"/>
    <property type="molecule type" value="Genomic_DNA"/>
</dbReference>
<evidence type="ECO:0000313" key="2">
    <source>
        <dbReference type="EMBL" id="EDL79894.1"/>
    </source>
</evidence>
<reference evidence="3" key="1">
    <citation type="submission" date="2005-09" db="EMBL/GenBank/DDBJ databases">
        <authorList>
            <person name="Mural R.J."/>
            <person name="Li P.W."/>
            <person name="Adams M.D."/>
            <person name="Amanatides P.G."/>
            <person name="Baden-Tillson H."/>
            <person name="Barnstead M."/>
            <person name="Chin S.H."/>
            <person name="Dew I."/>
            <person name="Evans C.A."/>
            <person name="Ferriera S."/>
            <person name="Flanigan M."/>
            <person name="Fosler C."/>
            <person name="Glodek A."/>
            <person name="Gu Z."/>
            <person name="Holt R.A."/>
            <person name="Jennings D."/>
            <person name="Kraft C.L."/>
            <person name="Lu F."/>
            <person name="Nguyen T."/>
            <person name="Nusskern D.R."/>
            <person name="Pfannkoch C.M."/>
            <person name="Sitter C."/>
            <person name="Sutton G.G."/>
            <person name="Venter J.C."/>
            <person name="Wang Z."/>
            <person name="Woodage T."/>
            <person name="Zheng X.H."/>
            <person name="Zhong F."/>
        </authorList>
    </citation>
    <scope>NUCLEOTIDE SEQUENCE [LARGE SCALE GENOMIC DNA]</scope>
    <source>
        <strain>BN</strain>
        <strain evidence="3">Sprague-Dawley</strain>
    </source>
</reference>
<dbReference type="Proteomes" id="UP000234681">
    <property type="component" value="Chromosome 3"/>
</dbReference>
<proteinExistence type="predicted"/>
<evidence type="ECO:0000313" key="3">
    <source>
        <dbReference type="Proteomes" id="UP000234681"/>
    </source>
</evidence>
<accession>A6HPE3</accession>
<dbReference type="AlphaFoldDB" id="A6HPE3"/>
<name>A6HPE3_RAT</name>
<sequence length="29" mass="3214">MRGGPRSPDFSLPTPHPFESSPINFLKNS</sequence>